<reference evidence="2 3" key="1">
    <citation type="submission" date="2014-03" db="EMBL/GenBank/DDBJ databases">
        <title>Genomics of Bifidobacteria.</title>
        <authorList>
            <person name="Ventura M."/>
            <person name="Milani C."/>
            <person name="Lugli G.A."/>
        </authorList>
    </citation>
    <scope>NUCLEOTIDE SEQUENCE [LARGE SCALE GENOMIC DNA]</scope>
    <source>
        <strain evidence="2 3">LMG 11586</strain>
    </source>
</reference>
<dbReference type="Pfam" id="PF12682">
    <property type="entry name" value="Flavodoxin_4"/>
    <property type="match status" value="1"/>
</dbReference>
<dbReference type="eggNOG" id="COG0716">
    <property type="taxonomic scope" value="Bacteria"/>
</dbReference>
<organism evidence="2 3">
    <name type="scientific">Bifidobacterium pullorum subsp. gallinarum</name>
    <dbReference type="NCBI Taxonomy" id="78344"/>
    <lineage>
        <taxon>Bacteria</taxon>
        <taxon>Bacillati</taxon>
        <taxon>Actinomycetota</taxon>
        <taxon>Actinomycetes</taxon>
        <taxon>Bifidobacteriales</taxon>
        <taxon>Bifidobacteriaceae</taxon>
        <taxon>Bifidobacterium</taxon>
    </lineage>
</organism>
<dbReference type="GO" id="GO:0010181">
    <property type="term" value="F:FMN binding"/>
    <property type="evidence" value="ECO:0007669"/>
    <property type="project" value="InterPro"/>
</dbReference>
<proteinExistence type="predicted"/>
<dbReference type="Gene3D" id="3.40.50.360">
    <property type="match status" value="1"/>
</dbReference>
<dbReference type="Proteomes" id="UP000029046">
    <property type="component" value="Unassembled WGS sequence"/>
</dbReference>
<accession>A0A087ASC5</accession>
<evidence type="ECO:0000259" key="1">
    <source>
        <dbReference type="Pfam" id="PF12682"/>
    </source>
</evidence>
<dbReference type="InterPro" id="IPR008254">
    <property type="entry name" value="Flavodoxin/NO_synth"/>
</dbReference>
<comment type="caution">
    <text evidence="2">The sequence shown here is derived from an EMBL/GenBank/DDBJ whole genome shotgun (WGS) entry which is preliminary data.</text>
</comment>
<sequence>MLVVFFSRPGENFNVGVVAEGSTAKLAHIVAESTGAPMVRIVPDQPYPTGYDDAKQIIQHELETQARPAIRLEALASEPFDAEQAIAAADRIALGYPIWCGSLPMPVRTFLDEHDLGGKTILPFCTNEGSGLARTVDELRDALPDSDIRPGLPVLGSTVQHDPTCARAAVAVWLDDHSSR</sequence>
<dbReference type="PANTHER" id="PTHR39201">
    <property type="entry name" value="EXPORTED PROTEIN-RELATED"/>
    <property type="match status" value="1"/>
</dbReference>
<evidence type="ECO:0000313" key="2">
    <source>
        <dbReference type="EMBL" id="KFI61675.1"/>
    </source>
</evidence>
<keyword evidence="3" id="KW-1185">Reference proteome</keyword>
<protein>
    <submittedName>
        <fullName evidence="2">Flavodoxin</fullName>
    </submittedName>
</protein>
<dbReference type="RefSeq" id="WP_033505745.1">
    <property type="nucleotide sequence ID" value="NZ_JGYX01000001.1"/>
</dbReference>
<dbReference type="AlphaFoldDB" id="A0A087ASC5"/>
<dbReference type="EMBL" id="JGYX01000001">
    <property type="protein sequence ID" value="KFI61675.1"/>
    <property type="molecule type" value="Genomic_DNA"/>
</dbReference>
<name>A0A087ASC5_9BIFI</name>
<gene>
    <name evidence="2" type="ORF">BIGA_0196</name>
</gene>
<feature type="domain" description="Flavodoxin-like" evidence="1">
    <location>
        <begin position="19"/>
        <end position="157"/>
    </location>
</feature>
<dbReference type="OrthoDB" id="9806505at2"/>
<dbReference type="SUPFAM" id="SSF52218">
    <property type="entry name" value="Flavoproteins"/>
    <property type="match status" value="1"/>
</dbReference>
<evidence type="ECO:0000313" key="3">
    <source>
        <dbReference type="Proteomes" id="UP000029046"/>
    </source>
</evidence>
<dbReference type="InterPro" id="IPR029039">
    <property type="entry name" value="Flavoprotein-like_sf"/>
</dbReference>
<dbReference type="PANTHER" id="PTHR39201:SF1">
    <property type="entry name" value="FLAVODOXIN-LIKE DOMAIN-CONTAINING PROTEIN"/>
    <property type="match status" value="1"/>
</dbReference>